<keyword evidence="1 7" id="KW-0963">Cytoplasm</keyword>
<proteinExistence type="inferred from homology"/>
<comment type="domain">
    <text evidence="7">The N-terminal region contains the highly conserved SGGXDS motif, predicted to be a P-loop motif involved in ATP binding.</text>
</comment>
<name>A0A7Z9D5Q6_9MICC</name>
<keyword evidence="3 7" id="KW-0819">tRNA processing</keyword>
<dbReference type="InterPro" id="IPR015262">
    <property type="entry name" value="tRNA_Ile_lys_synt_subst-bd"/>
</dbReference>
<comment type="subcellular location">
    <subcellularLocation>
        <location evidence="7">Cytoplasm</location>
    </subcellularLocation>
</comment>
<dbReference type="Pfam" id="PF09179">
    <property type="entry name" value="TilS"/>
    <property type="match status" value="1"/>
</dbReference>
<keyword evidence="4 7" id="KW-0547">Nucleotide-binding</keyword>
<dbReference type="CDD" id="cd01992">
    <property type="entry name" value="TilS_N"/>
    <property type="match status" value="1"/>
</dbReference>
<reference evidence="10 11" key="1">
    <citation type="submission" date="2018-12" db="EMBL/GenBank/DDBJ databases">
        <authorList>
            <consortium name="Pathogen Informatics"/>
        </authorList>
    </citation>
    <scope>NUCLEOTIDE SEQUENCE [LARGE SCALE GENOMIC DNA]</scope>
    <source>
        <strain evidence="10 11">NCTC10207</strain>
    </source>
</reference>
<feature type="binding site" evidence="7">
    <location>
        <begin position="62"/>
        <end position="67"/>
    </location>
    <ligand>
        <name>ATP</name>
        <dbReference type="ChEBI" id="CHEBI:30616"/>
    </ligand>
</feature>
<feature type="domain" description="tRNA(Ile)-lysidine synthase substrate-binding" evidence="9">
    <location>
        <begin position="316"/>
        <end position="378"/>
    </location>
</feature>
<feature type="domain" description="tRNA(Ile)-lysidine/2-thiocytidine synthase N-terminal" evidence="8">
    <location>
        <begin position="57"/>
        <end position="236"/>
    </location>
</feature>
<dbReference type="Gene3D" id="3.40.50.620">
    <property type="entry name" value="HUPs"/>
    <property type="match status" value="1"/>
</dbReference>
<dbReference type="AlphaFoldDB" id="A0A7Z9D5Q6"/>
<dbReference type="Proteomes" id="UP000282386">
    <property type="component" value="Chromosome"/>
</dbReference>
<evidence type="ECO:0000256" key="1">
    <source>
        <dbReference type="ARBA" id="ARBA00022490"/>
    </source>
</evidence>
<dbReference type="InterPro" id="IPR011063">
    <property type="entry name" value="TilS/TtcA_N"/>
</dbReference>
<dbReference type="SUPFAM" id="SSF52402">
    <property type="entry name" value="Adenine nucleotide alpha hydrolases-like"/>
    <property type="match status" value="1"/>
</dbReference>
<dbReference type="SUPFAM" id="SSF82829">
    <property type="entry name" value="MesJ substrate recognition domain-like"/>
    <property type="match status" value="1"/>
</dbReference>
<dbReference type="GO" id="GO:0032267">
    <property type="term" value="F:tRNA(Ile)-lysidine synthase activity"/>
    <property type="evidence" value="ECO:0007669"/>
    <property type="project" value="UniProtKB-EC"/>
</dbReference>
<evidence type="ECO:0000256" key="3">
    <source>
        <dbReference type="ARBA" id="ARBA00022694"/>
    </source>
</evidence>
<dbReference type="EMBL" id="LR134479">
    <property type="protein sequence ID" value="VEI22115.1"/>
    <property type="molecule type" value="Genomic_DNA"/>
</dbReference>
<evidence type="ECO:0000313" key="10">
    <source>
        <dbReference type="EMBL" id="VEI22115.1"/>
    </source>
</evidence>
<evidence type="ECO:0000313" key="11">
    <source>
        <dbReference type="Proteomes" id="UP000282386"/>
    </source>
</evidence>
<dbReference type="InterPro" id="IPR012795">
    <property type="entry name" value="tRNA_Ile_lys_synt_N"/>
</dbReference>
<evidence type="ECO:0000256" key="2">
    <source>
        <dbReference type="ARBA" id="ARBA00022598"/>
    </source>
</evidence>
<organism evidence="10 11">
    <name type="scientific">Rothia aeria</name>
    <dbReference type="NCBI Taxonomy" id="172042"/>
    <lineage>
        <taxon>Bacteria</taxon>
        <taxon>Bacillati</taxon>
        <taxon>Actinomycetota</taxon>
        <taxon>Actinomycetes</taxon>
        <taxon>Micrococcales</taxon>
        <taxon>Micrococcaceae</taxon>
        <taxon>Rothia</taxon>
    </lineage>
</organism>
<dbReference type="EC" id="6.3.4.19" evidence="7"/>
<dbReference type="InterPro" id="IPR014729">
    <property type="entry name" value="Rossmann-like_a/b/a_fold"/>
</dbReference>
<protein>
    <recommendedName>
        <fullName evidence="7">tRNA(Ile)-lysidine synthase</fullName>
        <ecNumber evidence="7">6.3.4.19</ecNumber>
    </recommendedName>
    <alternativeName>
        <fullName evidence="7">tRNA(Ile)-2-lysyl-cytidine synthase</fullName>
    </alternativeName>
    <alternativeName>
        <fullName evidence="7">tRNA(Ile)-lysidine synthetase</fullName>
    </alternativeName>
</protein>
<keyword evidence="5 7" id="KW-0067">ATP-binding</keyword>
<dbReference type="Pfam" id="PF01171">
    <property type="entry name" value="ATP_bind_3"/>
    <property type="match status" value="1"/>
</dbReference>
<evidence type="ECO:0000256" key="7">
    <source>
        <dbReference type="HAMAP-Rule" id="MF_01161"/>
    </source>
</evidence>
<evidence type="ECO:0000259" key="9">
    <source>
        <dbReference type="Pfam" id="PF09179"/>
    </source>
</evidence>
<evidence type="ECO:0000259" key="8">
    <source>
        <dbReference type="Pfam" id="PF01171"/>
    </source>
</evidence>
<comment type="catalytic activity">
    <reaction evidence="6 7">
        <text>cytidine(34) in tRNA(Ile2) + L-lysine + ATP = lysidine(34) in tRNA(Ile2) + AMP + diphosphate + H(+)</text>
        <dbReference type="Rhea" id="RHEA:43744"/>
        <dbReference type="Rhea" id="RHEA-COMP:10625"/>
        <dbReference type="Rhea" id="RHEA-COMP:10670"/>
        <dbReference type="ChEBI" id="CHEBI:15378"/>
        <dbReference type="ChEBI" id="CHEBI:30616"/>
        <dbReference type="ChEBI" id="CHEBI:32551"/>
        <dbReference type="ChEBI" id="CHEBI:33019"/>
        <dbReference type="ChEBI" id="CHEBI:82748"/>
        <dbReference type="ChEBI" id="CHEBI:83665"/>
        <dbReference type="ChEBI" id="CHEBI:456215"/>
        <dbReference type="EC" id="6.3.4.19"/>
    </reaction>
</comment>
<gene>
    <name evidence="7 10" type="primary">tilS</name>
    <name evidence="10" type="ORF">NCTC10207_00181</name>
</gene>
<dbReference type="NCBIfam" id="TIGR02432">
    <property type="entry name" value="lysidine_TilS_N"/>
    <property type="match status" value="1"/>
</dbReference>
<dbReference type="HAMAP" id="MF_01161">
    <property type="entry name" value="tRNA_Ile_lys_synt"/>
    <property type="match status" value="1"/>
</dbReference>
<dbReference type="GO" id="GO:0006400">
    <property type="term" value="P:tRNA modification"/>
    <property type="evidence" value="ECO:0007669"/>
    <property type="project" value="UniProtKB-UniRule"/>
</dbReference>
<evidence type="ECO:0000256" key="6">
    <source>
        <dbReference type="ARBA" id="ARBA00048539"/>
    </source>
</evidence>
<dbReference type="PANTHER" id="PTHR43033">
    <property type="entry name" value="TRNA(ILE)-LYSIDINE SYNTHASE-RELATED"/>
    <property type="match status" value="1"/>
</dbReference>
<dbReference type="InterPro" id="IPR012094">
    <property type="entry name" value="tRNA_Ile_lys_synt"/>
</dbReference>
<dbReference type="GO" id="GO:0005737">
    <property type="term" value="C:cytoplasm"/>
    <property type="evidence" value="ECO:0007669"/>
    <property type="project" value="UniProtKB-SubCell"/>
</dbReference>
<evidence type="ECO:0000256" key="4">
    <source>
        <dbReference type="ARBA" id="ARBA00022741"/>
    </source>
</evidence>
<sequence>MQHGRQGRLHPGVGKARRELARALTNLLGEGTIKGTGRARRDSTVSQQGAETEKPLVLVACSGGPDSLALACIAAHFARRSDVRVGAVVVDHGLQADSAEVAASTAETLTNLGLHPVLTERVQVPQGSMGPEMAARTARYSAFEHAVQRTGARAVLLGHTLDDQAETVLLGLGRGSGTRSLAGMPPARIENGVTYLRPFLALRCADMLNICEAEGATPWNDPTNTDQTLMRARIRHTILPFLQEHLGGDVALSLARTAAVAGPDAEYLDALAAAEYARLKLPAGVHLPNIPGADTVPGNHSTDAVPEEPAPVIIALNRAETAALHPALRMRVLALATRAAQGENPGFERLQALDEFVAEHATAGPVQLPGHVSAYRRRKVHDPRTDTHVDALVLLGRSAL</sequence>
<keyword evidence="2 7" id="KW-0436">Ligase</keyword>
<comment type="function">
    <text evidence="7">Ligates lysine onto the cytidine present at position 34 of the AUA codon-specific tRNA(Ile) that contains the anticodon CAU, in an ATP-dependent manner. Cytidine is converted to lysidine, thus changing the amino acid specificity of the tRNA from methionine to isoleucine.</text>
</comment>
<dbReference type="RefSeq" id="WP_126499475.1">
    <property type="nucleotide sequence ID" value="NZ_CAJPQC010000002.1"/>
</dbReference>
<dbReference type="PANTHER" id="PTHR43033:SF1">
    <property type="entry name" value="TRNA(ILE)-LYSIDINE SYNTHASE-RELATED"/>
    <property type="match status" value="1"/>
</dbReference>
<comment type="similarity">
    <text evidence="7">Belongs to the tRNA(Ile)-lysidine synthase family.</text>
</comment>
<dbReference type="GO" id="GO:0005524">
    <property type="term" value="F:ATP binding"/>
    <property type="evidence" value="ECO:0007669"/>
    <property type="project" value="UniProtKB-UniRule"/>
</dbReference>
<evidence type="ECO:0000256" key="5">
    <source>
        <dbReference type="ARBA" id="ARBA00022840"/>
    </source>
</evidence>
<accession>A0A7Z9D5Q6</accession>